<feature type="transmembrane region" description="Helical" evidence="2">
    <location>
        <begin position="6"/>
        <end position="24"/>
    </location>
</feature>
<keyword evidence="2" id="KW-1133">Transmembrane helix</keyword>
<dbReference type="AlphaFoldDB" id="A0A654LWB4"/>
<reference evidence="4" key="1">
    <citation type="submission" date="2015-10" db="EMBL/GenBank/DDBJ databases">
        <title>Niche specialization of a soil ammonia-oxidizing archaeon, Candidatus Nitrosocosmicus oleophilus.</title>
        <authorList>
            <person name="Jung M.-Y."/>
            <person name="Rhee S.-K."/>
        </authorList>
    </citation>
    <scope>NUCLEOTIDE SEQUENCE [LARGE SCALE GENOMIC DNA]</scope>
    <source>
        <strain evidence="4">MY3</strain>
    </source>
</reference>
<protein>
    <submittedName>
        <fullName evidence="3">Uncharacterized protein</fullName>
    </submittedName>
</protein>
<keyword evidence="4" id="KW-1185">Reference proteome</keyword>
<dbReference type="EMBL" id="CP012850">
    <property type="protein sequence ID" value="ALI34649.1"/>
    <property type="molecule type" value="Genomic_DNA"/>
</dbReference>
<name>A0A654LWB4_9ARCH</name>
<feature type="region of interest" description="Disordered" evidence="1">
    <location>
        <begin position="59"/>
        <end position="86"/>
    </location>
</feature>
<keyword evidence="2" id="KW-0812">Transmembrane</keyword>
<evidence type="ECO:0000313" key="3">
    <source>
        <dbReference type="EMBL" id="ALI34649.1"/>
    </source>
</evidence>
<evidence type="ECO:0000256" key="1">
    <source>
        <dbReference type="SAM" id="MobiDB-lite"/>
    </source>
</evidence>
<gene>
    <name evidence="3" type="ORF">NMY3_00436</name>
</gene>
<sequence length="110" mass="12547">MNAYLILMIIFVIGFSVVQIPYGFSLNSNNISSTYYEKNCRNDTCVVTTCNNGQSCHTALSENSTTNDTQSQLNDKGSFEPRSQLNDKGSFETKNLEFKNFWENFLNFNK</sequence>
<organism evidence="3 4">
    <name type="scientific">Candidatus Nitrosocosmicus oleophilus</name>
    <dbReference type="NCBI Taxonomy" id="1353260"/>
    <lineage>
        <taxon>Archaea</taxon>
        <taxon>Nitrososphaerota</taxon>
        <taxon>Nitrososphaeria</taxon>
        <taxon>Nitrososphaerales</taxon>
        <taxon>Nitrososphaeraceae</taxon>
        <taxon>Candidatus Nitrosocosmicus</taxon>
    </lineage>
</organism>
<evidence type="ECO:0000313" key="4">
    <source>
        <dbReference type="Proteomes" id="UP000058925"/>
    </source>
</evidence>
<keyword evidence="2" id="KW-0472">Membrane</keyword>
<dbReference type="KEGG" id="taa:NMY3_00436"/>
<dbReference type="Proteomes" id="UP000058925">
    <property type="component" value="Chromosome"/>
</dbReference>
<accession>A0A654LWB4</accession>
<proteinExistence type="predicted"/>
<evidence type="ECO:0000256" key="2">
    <source>
        <dbReference type="SAM" id="Phobius"/>
    </source>
</evidence>